<dbReference type="Proteomes" id="UP001175271">
    <property type="component" value="Unassembled WGS sequence"/>
</dbReference>
<reference evidence="1" key="1">
    <citation type="submission" date="2023-06" db="EMBL/GenBank/DDBJ databases">
        <title>Genomic analysis of the entomopathogenic nematode Steinernema hermaphroditum.</title>
        <authorList>
            <person name="Schwarz E.M."/>
            <person name="Heppert J.K."/>
            <person name="Baniya A."/>
            <person name="Schwartz H.T."/>
            <person name="Tan C.-H."/>
            <person name="Antoshechkin I."/>
            <person name="Sternberg P.W."/>
            <person name="Goodrich-Blair H."/>
            <person name="Dillman A.R."/>
        </authorList>
    </citation>
    <scope>NUCLEOTIDE SEQUENCE</scope>
    <source>
        <strain evidence="1">PS9179</strain>
        <tissue evidence="1">Whole animal</tissue>
    </source>
</reference>
<accession>A0AA39LYE4</accession>
<evidence type="ECO:0008006" key="3">
    <source>
        <dbReference type="Google" id="ProtNLM"/>
    </source>
</evidence>
<proteinExistence type="predicted"/>
<organism evidence="1 2">
    <name type="scientific">Steinernema hermaphroditum</name>
    <dbReference type="NCBI Taxonomy" id="289476"/>
    <lineage>
        <taxon>Eukaryota</taxon>
        <taxon>Metazoa</taxon>
        <taxon>Ecdysozoa</taxon>
        <taxon>Nematoda</taxon>
        <taxon>Chromadorea</taxon>
        <taxon>Rhabditida</taxon>
        <taxon>Tylenchina</taxon>
        <taxon>Panagrolaimomorpha</taxon>
        <taxon>Strongyloidoidea</taxon>
        <taxon>Steinernematidae</taxon>
        <taxon>Steinernema</taxon>
    </lineage>
</organism>
<name>A0AA39LYE4_9BILA</name>
<sequence>MDRLPYVFLESVAAALNKSDLEQLLLISGTWSSAASIHHAKRHNLEVLLSPSDQDDGEVEVDFIIPETGDRITSVDTKHHRIMSIMGARLDLGNPKISVEQFRNTTMPLLCTLASQCTLTVLRYFPQRLCDVLFDGLRECAGLTIISISNLGTECHAFIKRQVEIGTVKQLTLEPHNGWPVYLQNSVDLFVKSPNFQYLDITRTNLTLTRDMVTSLFDRFFKEELTEGKLCGPSAFPITFFYDLYTDSVTFPEEWRNSGQPARWTSPALSSTLEVKIQGKEIVCKIVQNPPV</sequence>
<comment type="caution">
    <text evidence="1">The sequence shown here is derived from an EMBL/GenBank/DDBJ whole genome shotgun (WGS) entry which is preliminary data.</text>
</comment>
<protein>
    <recommendedName>
        <fullName evidence="3">F-box domain-containing protein</fullName>
    </recommendedName>
</protein>
<keyword evidence="2" id="KW-1185">Reference proteome</keyword>
<gene>
    <name evidence="1" type="ORF">QR680_007035</name>
</gene>
<evidence type="ECO:0000313" key="1">
    <source>
        <dbReference type="EMBL" id="KAK0413870.1"/>
    </source>
</evidence>
<evidence type="ECO:0000313" key="2">
    <source>
        <dbReference type="Proteomes" id="UP001175271"/>
    </source>
</evidence>
<dbReference type="AlphaFoldDB" id="A0AA39LYE4"/>
<dbReference type="EMBL" id="JAUCMV010000003">
    <property type="protein sequence ID" value="KAK0413870.1"/>
    <property type="molecule type" value="Genomic_DNA"/>
</dbReference>